<dbReference type="InterPro" id="IPR010982">
    <property type="entry name" value="Lambda_DNA-bd_dom_sf"/>
</dbReference>
<gene>
    <name evidence="1" type="ORF">BJ976_002258</name>
</gene>
<organism evidence="1 2">
    <name type="scientific">Micrococcus flavus</name>
    <dbReference type="NCBI Taxonomy" id="384602"/>
    <lineage>
        <taxon>Bacteria</taxon>
        <taxon>Bacillati</taxon>
        <taxon>Actinomycetota</taxon>
        <taxon>Actinomycetes</taxon>
        <taxon>Micrococcales</taxon>
        <taxon>Micrococcaceae</taxon>
        <taxon>Micrococcus</taxon>
    </lineage>
</organism>
<dbReference type="Proteomes" id="UP000560081">
    <property type="component" value="Unassembled WGS sequence"/>
</dbReference>
<dbReference type="InterPro" id="IPR028082">
    <property type="entry name" value="Peripla_BP_I"/>
</dbReference>
<evidence type="ECO:0000313" key="2">
    <source>
        <dbReference type="Proteomes" id="UP000560081"/>
    </source>
</evidence>
<dbReference type="Gene3D" id="3.40.50.2300">
    <property type="match status" value="2"/>
</dbReference>
<dbReference type="Gene3D" id="1.10.260.40">
    <property type="entry name" value="lambda repressor-like DNA-binding domains"/>
    <property type="match status" value="1"/>
</dbReference>
<dbReference type="InterPro" id="IPR000843">
    <property type="entry name" value="HTH_LacI"/>
</dbReference>
<accession>A0A4Y8WZ54</accession>
<dbReference type="GO" id="GO:0003700">
    <property type="term" value="F:DNA-binding transcription factor activity"/>
    <property type="evidence" value="ECO:0007669"/>
    <property type="project" value="TreeGrafter"/>
</dbReference>
<comment type="caution">
    <text evidence="1">The sequence shown here is derived from an EMBL/GenBank/DDBJ whole genome shotgun (WGS) entry which is preliminary data.</text>
</comment>
<dbReference type="PROSITE" id="PS50932">
    <property type="entry name" value="HTH_LACI_2"/>
    <property type="match status" value="1"/>
</dbReference>
<dbReference type="SMART" id="SM00354">
    <property type="entry name" value="HTH_LACI"/>
    <property type="match status" value="1"/>
</dbReference>
<dbReference type="AlphaFoldDB" id="A0A4Y8WZ54"/>
<dbReference type="PANTHER" id="PTHR30146">
    <property type="entry name" value="LACI-RELATED TRANSCRIPTIONAL REPRESSOR"/>
    <property type="match status" value="1"/>
</dbReference>
<reference evidence="1 2" key="1">
    <citation type="submission" date="2020-08" db="EMBL/GenBank/DDBJ databases">
        <title>Sequencing the genomes of 1000 actinobacteria strains.</title>
        <authorList>
            <person name="Klenk H.-P."/>
        </authorList>
    </citation>
    <scope>NUCLEOTIDE SEQUENCE [LARGE SCALE GENOMIC DNA]</scope>
    <source>
        <strain evidence="1 2">DSM 19079</strain>
    </source>
</reference>
<keyword evidence="1" id="KW-0238">DNA-binding</keyword>
<proteinExistence type="predicted"/>
<dbReference type="InterPro" id="IPR046335">
    <property type="entry name" value="LacI/GalR-like_sensor"/>
</dbReference>
<dbReference type="Pfam" id="PF00356">
    <property type="entry name" value="LacI"/>
    <property type="match status" value="1"/>
</dbReference>
<dbReference type="OrthoDB" id="3510266at2"/>
<dbReference type="SUPFAM" id="SSF53822">
    <property type="entry name" value="Periplasmic binding protein-like I"/>
    <property type="match status" value="1"/>
</dbReference>
<dbReference type="PROSITE" id="PS00356">
    <property type="entry name" value="HTH_LACI_1"/>
    <property type="match status" value="1"/>
</dbReference>
<dbReference type="CDD" id="cd06267">
    <property type="entry name" value="PBP1_LacI_sugar_binding-like"/>
    <property type="match status" value="1"/>
</dbReference>
<sequence length="340" mass="35742">MTGIKDVAHVAGVSTATASRALTGSGAVAAATRARVQDAARVLGYVPHAPAVSLASSRTGTVGVVVPDVNRWFFAAALEGIAHELMEEGLDLTLLNAGVSPGHRGTIFSELVHRGRLDALVTVSFKLNGFELAGLARLGRPVVALGGLVDPGVALPDWYTALQVDDAAAATLAAEHLVELGHRDVAFLGTVPEDVEFQVSTERTRGFERTMARAGVLVPPHRMVEADFTLGGACHRVRALLEGPGPRPTAILAISDEMAMGACMAALSLGLRVPEDLSVIGVDGHPDAARLGLTTVDQTPREQGRRAARLVAETLRGTSEPRRILHRLHLRRRASTAPPP</sequence>
<evidence type="ECO:0000313" key="1">
    <source>
        <dbReference type="EMBL" id="MBB4883907.1"/>
    </source>
</evidence>
<name>A0A4Y8WZ54_9MICC</name>
<dbReference type="GO" id="GO:0000976">
    <property type="term" value="F:transcription cis-regulatory region binding"/>
    <property type="evidence" value="ECO:0007669"/>
    <property type="project" value="TreeGrafter"/>
</dbReference>
<dbReference type="RefSeq" id="WP_135030461.1">
    <property type="nucleotide sequence ID" value="NZ_BMLA01000007.1"/>
</dbReference>
<dbReference type="Pfam" id="PF13377">
    <property type="entry name" value="Peripla_BP_3"/>
    <property type="match status" value="1"/>
</dbReference>
<keyword evidence="2" id="KW-1185">Reference proteome</keyword>
<dbReference type="EMBL" id="JACHMC010000001">
    <property type="protein sequence ID" value="MBB4883907.1"/>
    <property type="molecule type" value="Genomic_DNA"/>
</dbReference>
<dbReference type="CDD" id="cd01392">
    <property type="entry name" value="HTH_LacI"/>
    <property type="match status" value="1"/>
</dbReference>
<protein>
    <submittedName>
        <fullName evidence="1">DNA-binding LacI/PurR family transcriptional regulator</fullName>
    </submittedName>
</protein>
<dbReference type="PANTHER" id="PTHR30146:SF138">
    <property type="entry name" value="TRANSCRIPTIONAL REGULATORY PROTEIN"/>
    <property type="match status" value="1"/>
</dbReference>
<dbReference type="SUPFAM" id="SSF47413">
    <property type="entry name" value="lambda repressor-like DNA-binding domains"/>
    <property type="match status" value="1"/>
</dbReference>